<protein>
    <recommendedName>
        <fullName evidence="3">histidine kinase</fullName>
        <ecNumber evidence="3">2.7.13.3</ecNumber>
    </recommendedName>
</protein>
<dbReference type="InterPro" id="IPR003594">
    <property type="entry name" value="HATPase_dom"/>
</dbReference>
<dbReference type="SUPFAM" id="SSF47226">
    <property type="entry name" value="Histidine-containing phosphotransfer domain, HPT domain"/>
    <property type="match status" value="1"/>
</dbReference>
<evidence type="ECO:0000256" key="3">
    <source>
        <dbReference type="ARBA" id="ARBA00012438"/>
    </source>
</evidence>
<dbReference type="RefSeq" id="WP_412443228.1">
    <property type="nucleotide sequence ID" value="NZ_CACRUT010000001.1"/>
</dbReference>
<dbReference type="SMART" id="SM00387">
    <property type="entry name" value="HATPase_c"/>
    <property type="match status" value="1"/>
</dbReference>
<accession>A0A6N2YDS6</accession>
<evidence type="ECO:0000256" key="5">
    <source>
        <dbReference type="ARBA" id="ARBA00022553"/>
    </source>
</evidence>
<evidence type="ECO:0000256" key="8">
    <source>
        <dbReference type="ARBA" id="ARBA00022777"/>
    </source>
</evidence>
<evidence type="ECO:0000256" key="11">
    <source>
        <dbReference type="ARBA" id="ARBA00023136"/>
    </source>
</evidence>
<dbReference type="InterPro" id="IPR011006">
    <property type="entry name" value="CheY-like_superfamily"/>
</dbReference>
<dbReference type="InterPro" id="IPR001789">
    <property type="entry name" value="Sig_transdc_resp-reg_receiver"/>
</dbReference>
<dbReference type="GO" id="GO:0005886">
    <property type="term" value="C:plasma membrane"/>
    <property type="evidence" value="ECO:0007669"/>
    <property type="project" value="UniProtKB-SubCell"/>
</dbReference>
<dbReference type="FunFam" id="3.30.565.10:FF:000023">
    <property type="entry name" value="PAS domain-containing sensor histidine kinase"/>
    <property type="match status" value="1"/>
</dbReference>
<keyword evidence="14" id="KW-0812">Transmembrane</keyword>
<organism evidence="17">
    <name type="scientific">Paraprevotella clara</name>
    <dbReference type="NCBI Taxonomy" id="454154"/>
    <lineage>
        <taxon>Bacteria</taxon>
        <taxon>Pseudomonadati</taxon>
        <taxon>Bacteroidota</taxon>
        <taxon>Bacteroidia</taxon>
        <taxon>Bacteroidales</taxon>
        <taxon>Prevotellaceae</taxon>
        <taxon>Paraprevotella</taxon>
    </lineage>
</organism>
<evidence type="ECO:0000256" key="13">
    <source>
        <dbReference type="SAM" id="Coils"/>
    </source>
</evidence>
<dbReference type="Pfam" id="PF02518">
    <property type="entry name" value="HATPase_c"/>
    <property type="match status" value="1"/>
</dbReference>
<feature type="transmembrane region" description="Helical" evidence="14">
    <location>
        <begin position="12"/>
        <end position="32"/>
    </location>
</feature>
<dbReference type="PRINTS" id="PR00344">
    <property type="entry name" value="BCTRLSENSOR"/>
</dbReference>
<dbReference type="PROSITE" id="PS50109">
    <property type="entry name" value="HIS_KIN"/>
    <property type="match status" value="1"/>
</dbReference>
<keyword evidence="8" id="KW-0418">Kinase</keyword>
<keyword evidence="14" id="KW-1133">Transmembrane helix</keyword>
<sequence>MKQPKISLHVKLLFGYIISVAIIGIMVAILLYEQSRIKEIAANSVEINDIRQNVTAAHREITELATLGESVIGWDEEDCRAYHAQRLRLDSLLLTLRRECVRFVRPEQVDTLRMLLATKETHLLRIMQSVRQREEMDSLIAHRLLTAVASAAKPRIEVRRKKGIAGFFGKKDTIRVYPPSQNLHALNSQITTLKDTPEFNFDAPVDSLRRQNRQLNRELSALISLLDGQIQKSFDFREKRISDMRQTSFRILSYVLGVAILLLALSYIIIQRDLRRRETGERKLKEIIGQNRDLLDMRKKIILTISHDIRAPLSIINGSAELAMDTRDRKKRNNHLANIGILCKHILHLLNNLLDVYRLNEAKETRNDTPFRLSDLLERIAAGFTRAANDKGLLFQCDFEGMDVTVCGDSDRIEQIADNLLSNAVKFTGAGSVGFTARYENGTLLLTVEDTGIGMSGETAARIFDPFERSAPDTNAEGFGLGLSITKGLVGLLGGKITVASEVGKGSTFRVSLPLPLTDETVENEERVSNPSARLPQRVLAIDDDPLQLEIVREMLERNGVSCTTCGNTRALVGEMRKADYDLLLSDIQMAGTNGFELLELLRNSNIGNSRTIPVVAMTARGDKEREAFASVGFAACIYKPFSMRELLDLIASVVSGMKPETVSADFAALTAEVRDKKKLLRTFIEQSRKDIAQLREAGNDRERLREVVHRMLPMWKLLQTDELLHAYRDMLHDDKADDGAVGEYTQRVIDRTALLIAEAENEIERLTNETEDTDRGR</sequence>
<evidence type="ECO:0000256" key="6">
    <source>
        <dbReference type="ARBA" id="ARBA00022679"/>
    </source>
</evidence>
<keyword evidence="5 12" id="KW-0597">Phosphoprotein</keyword>
<feature type="modified residue" description="4-aspartylphosphate" evidence="12">
    <location>
        <position position="587"/>
    </location>
</feature>
<comment type="subcellular location">
    <subcellularLocation>
        <location evidence="2">Cell membrane</location>
    </subcellularLocation>
</comment>
<feature type="transmembrane region" description="Helical" evidence="14">
    <location>
        <begin position="251"/>
        <end position="270"/>
    </location>
</feature>
<dbReference type="PANTHER" id="PTHR43047:SF72">
    <property type="entry name" value="OSMOSENSING HISTIDINE PROTEIN KINASE SLN1"/>
    <property type="match status" value="1"/>
</dbReference>
<dbReference type="Gene3D" id="3.40.50.2300">
    <property type="match status" value="1"/>
</dbReference>
<evidence type="ECO:0000256" key="4">
    <source>
        <dbReference type="ARBA" id="ARBA00022475"/>
    </source>
</evidence>
<dbReference type="Pfam" id="PF00512">
    <property type="entry name" value="HisKA"/>
    <property type="match status" value="1"/>
</dbReference>
<dbReference type="InterPro" id="IPR004358">
    <property type="entry name" value="Sig_transdc_His_kin-like_C"/>
</dbReference>
<evidence type="ECO:0000259" key="15">
    <source>
        <dbReference type="PROSITE" id="PS50109"/>
    </source>
</evidence>
<evidence type="ECO:0000313" key="17">
    <source>
        <dbReference type="EMBL" id="VYT63870.1"/>
    </source>
</evidence>
<keyword evidence="10" id="KW-0902">Two-component regulatory system</keyword>
<evidence type="ECO:0000256" key="1">
    <source>
        <dbReference type="ARBA" id="ARBA00000085"/>
    </source>
</evidence>
<dbReference type="CDD" id="cd00082">
    <property type="entry name" value="HisKA"/>
    <property type="match status" value="1"/>
</dbReference>
<evidence type="ECO:0000256" key="14">
    <source>
        <dbReference type="SAM" id="Phobius"/>
    </source>
</evidence>
<dbReference type="Gene3D" id="3.30.565.10">
    <property type="entry name" value="Histidine kinase-like ATPase, C-terminal domain"/>
    <property type="match status" value="1"/>
</dbReference>
<feature type="domain" description="Histidine kinase" evidence="15">
    <location>
        <begin position="304"/>
        <end position="517"/>
    </location>
</feature>
<evidence type="ECO:0000256" key="2">
    <source>
        <dbReference type="ARBA" id="ARBA00004236"/>
    </source>
</evidence>
<dbReference type="PANTHER" id="PTHR43047">
    <property type="entry name" value="TWO-COMPONENT HISTIDINE PROTEIN KINASE"/>
    <property type="match status" value="1"/>
</dbReference>
<dbReference type="SMART" id="SM00388">
    <property type="entry name" value="HisKA"/>
    <property type="match status" value="1"/>
</dbReference>
<keyword evidence="4" id="KW-1003">Cell membrane</keyword>
<keyword evidence="11 14" id="KW-0472">Membrane</keyword>
<dbReference type="EC" id="2.7.13.3" evidence="3"/>
<comment type="catalytic activity">
    <reaction evidence="1">
        <text>ATP + protein L-histidine = ADP + protein N-phospho-L-histidine.</text>
        <dbReference type="EC" id="2.7.13.3"/>
    </reaction>
</comment>
<dbReference type="Pfam" id="PF00072">
    <property type="entry name" value="Response_reg"/>
    <property type="match status" value="1"/>
</dbReference>
<keyword evidence="13" id="KW-0175">Coiled coil</keyword>
<dbReference type="SUPFAM" id="SSF52172">
    <property type="entry name" value="CheY-like"/>
    <property type="match status" value="1"/>
</dbReference>
<dbReference type="Gene3D" id="1.10.287.130">
    <property type="match status" value="1"/>
</dbReference>
<name>A0A6N2YDS6_9BACT</name>
<dbReference type="AlphaFoldDB" id="A0A6N2YDS6"/>
<feature type="domain" description="Response regulatory" evidence="16">
    <location>
        <begin position="538"/>
        <end position="655"/>
    </location>
</feature>
<dbReference type="InterPro" id="IPR036890">
    <property type="entry name" value="HATPase_C_sf"/>
</dbReference>
<feature type="coiled-coil region" evidence="13">
    <location>
        <begin position="750"/>
        <end position="777"/>
    </location>
</feature>
<evidence type="ECO:0000256" key="7">
    <source>
        <dbReference type="ARBA" id="ARBA00022741"/>
    </source>
</evidence>
<dbReference type="EMBL" id="CACRUT010000001">
    <property type="protein sequence ID" value="VYT63870.1"/>
    <property type="molecule type" value="Genomic_DNA"/>
</dbReference>
<dbReference type="InterPro" id="IPR003661">
    <property type="entry name" value="HisK_dim/P_dom"/>
</dbReference>
<dbReference type="SUPFAM" id="SSF47384">
    <property type="entry name" value="Homodimeric domain of signal transducing histidine kinase"/>
    <property type="match status" value="1"/>
</dbReference>
<dbReference type="GO" id="GO:0000155">
    <property type="term" value="F:phosphorelay sensor kinase activity"/>
    <property type="evidence" value="ECO:0007669"/>
    <property type="project" value="InterPro"/>
</dbReference>
<dbReference type="SUPFAM" id="SSF55874">
    <property type="entry name" value="ATPase domain of HSP90 chaperone/DNA topoisomerase II/histidine kinase"/>
    <property type="match status" value="1"/>
</dbReference>
<dbReference type="GO" id="GO:0005524">
    <property type="term" value="F:ATP binding"/>
    <property type="evidence" value="ECO:0007669"/>
    <property type="project" value="UniProtKB-KW"/>
</dbReference>
<evidence type="ECO:0000256" key="12">
    <source>
        <dbReference type="PROSITE-ProRule" id="PRU00169"/>
    </source>
</evidence>
<evidence type="ECO:0000256" key="10">
    <source>
        <dbReference type="ARBA" id="ARBA00023012"/>
    </source>
</evidence>
<keyword evidence="6 17" id="KW-0808">Transferase</keyword>
<reference evidence="17" key="1">
    <citation type="submission" date="2019-11" db="EMBL/GenBank/DDBJ databases">
        <authorList>
            <person name="Feng L."/>
        </authorList>
    </citation>
    <scope>NUCLEOTIDE SEQUENCE</scope>
    <source>
        <strain evidence="17">PclaraLFYP37</strain>
    </source>
</reference>
<keyword evidence="9" id="KW-0067">ATP-binding</keyword>
<keyword evidence="7" id="KW-0547">Nucleotide-binding</keyword>
<evidence type="ECO:0000256" key="9">
    <source>
        <dbReference type="ARBA" id="ARBA00022840"/>
    </source>
</evidence>
<gene>
    <name evidence="17" type="primary">arcB_1</name>
    <name evidence="17" type="ORF">PCLFYP37_00006</name>
</gene>
<evidence type="ECO:0000259" key="16">
    <source>
        <dbReference type="PROSITE" id="PS50110"/>
    </source>
</evidence>
<dbReference type="InterPro" id="IPR005467">
    <property type="entry name" value="His_kinase_dom"/>
</dbReference>
<dbReference type="GO" id="GO:0009927">
    <property type="term" value="F:histidine phosphotransfer kinase activity"/>
    <property type="evidence" value="ECO:0007669"/>
    <property type="project" value="TreeGrafter"/>
</dbReference>
<proteinExistence type="predicted"/>
<dbReference type="SMART" id="SM00448">
    <property type="entry name" value="REC"/>
    <property type="match status" value="1"/>
</dbReference>
<dbReference type="InterPro" id="IPR036641">
    <property type="entry name" value="HPT_dom_sf"/>
</dbReference>
<dbReference type="InterPro" id="IPR036097">
    <property type="entry name" value="HisK_dim/P_sf"/>
</dbReference>
<dbReference type="PROSITE" id="PS50110">
    <property type="entry name" value="RESPONSE_REGULATORY"/>
    <property type="match status" value="1"/>
</dbReference>